<keyword evidence="3" id="KW-1185">Reference proteome</keyword>
<feature type="region of interest" description="Disordered" evidence="1">
    <location>
        <begin position="616"/>
        <end position="640"/>
    </location>
</feature>
<dbReference type="STRING" id="1658174.A0A1J9PXQ1"/>
<evidence type="ECO:0000313" key="2">
    <source>
        <dbReference type="EMBL" id="OJD20690.1"/>
    </source>
</evidence>
<dbReference type="Proteomes" id="UP000242791">
    <property type="component" value="Unassembled WGS sequence"/>
</dbReference>
<feature type="compositionally biased region" description="Polar residues" evidence="1">
    <location>
        <begin position="245"/>
        <end position="255"/>
    </location>
</feature>
<organism evidence="2 3">
    <name type="scientific">Blastomyces percursus</name>
    <dbReference type="NCBI Taxonomy" id="1658174"/>
    <lineage>
        <taxon>Eukaryota</taxon>
        <taxon>Fungi</taxon>
        <taxon>Dikarya</taxon>
        <taxon>Ascomycota</taxon>
        <taxon>Pezizomycotina</taxon>
        <taxon>Eurotiomycetes</taxon>
        <taxon>Eurotiomycetidae</taxon>
        <taxon>Onygenales</taxon>
        <taxon>Ajellomycetaceae</taxon>
        <taxon>Blastomyces</taxon>
    </lineage>
</organism>
<dbReference type="OrthoDB" id="4336528at2759"/>
<feature type="compositionally biased region" description="Polar residues" evidence="1">
    <location>
        <begin position="60"/>
        <end position="69"/>
    </location>
</feature>
<dbReference type="VEuPathDB" id="FungiDB:ACJ73_07976"/>
<sequence>MNYGRDLHRQNIPLAEEAVILAHQLQAYRADSQPWVDQLTDETLALLHCIYRNYEPKQPPTEQSLSTLPTGRRNLRSKTRSAAPETPSGQIVYSPDWPIDRSCLNKAVNKLHGLTRTLTSTPAYIEGANVYIGSLSVRTIERLLGPKTNKTPSRLVISASSSSPSVHPSPDVRPANVERLEDSQSQATSSNSQSVSPPLILAESIVLPRNVQASTSTPAESSTPTESTESIPRRDVRDFLFEKSTPVNPASNNMAQHAEPSTGAFSRAQQEVLDSMFNQILSRLDQRQNDNGPSTASEPPATVVQATTAYWKATDIGIFWPEAQGDEDVLDKDSKTYYRDVFSFTTRLRVAAQTKDPAIIRHDIALCLKGSANTWWTMELDDVTRYGLINHPNGVQAICDKLEKRFRQAPSKALAKFEQMTYTIQDAQNGRSVAAYAAELVAQAKQCGFADSPDILVLQIWRHLDLPLRLNIDEPSPGTSVEAFVQELTRKESNWADRAYLLQGRFPARYGNNPSRYQNYGARQDANQDRRYRGYGPSNQERRFIPYENINRDTRPAPRNPYPYDNPRQSLPATAPQKFLPATAANFEDLNHLPNNRQQHPSNVNFEDINRQGNYHQQHANNGNIRRPNYQNRNTNQHNS</sequence>
<feature type="region of interest" description="Disordered" evidence="1">
    <location>
        <begin position="147"/>
        <end position="197"/>
    </location>
</feature>
<dbReference type="EMBL" id="LGTZ01001749">
    <property type="protein sequence ID" value="OJD20690.1"/>
    <property type="molecule type" value="Genomic_DNA"/>
</dbReference>
<protein>
    <recommendedName>
        <fullName evidence="4">Retrotransposon gag domain-containing protein</fullName>
    </recommendedName>
</protein>
<feature type="compositionally biased region" description="Basic and acidic residues" evidence="1">
    <location>
        <begin position="231"/>
        <end position="241"/>
    </location>
</feature>
<reference evidence="2 3" key="1">
    <citation type="submission" date="2015-08" db="EMBL/GenBank/DDBJ databases">
        <title>Emmonsia species relationships and genome sequence.</title>
        <authorList>
            <person name="Cuomo C.A."/>
            <person name="Schwartz I.S."/>
            <person name="Kenyon C."/>
            <person name="De Hoog G.S."/>
            <person name="Govender N.P."/>
            <person name="Botha A."/>
            <person name="Moreno L."/>
            <person name="De Vries M."/>
            <person name="Munoz J.F."/>
            <person name="Stielow J.B."/>
        </authorList>
    </citation>
    <scope>NUCLEOTIDE SEQUENCE [LARGE SCALE GENOMIC DNA]</scope>
    <source>
        <strain evidence="2 3">EI222</strain>
    </source>
</reference>
<feature type="region of interest" description="Disordered" evidence="1">
    <location>
        <begin position="211"/>
        <end position="265"/>
    </location>
</feature>
<feature type="compositionally biased region" description="Basic and acidic residues" evidence="1">
    <location>
        <begin position="540"/>
        <end position="556"/>
    </location>
</feature>
<accession>A0A1J9PXQ1</accession>
<evidence type="ECO:0008006" key="4">
    <source>
        <dbReference type="Google" id="ProtNLM"/>
    </source>
</evidence>
<comment type="caution">
    <text evidence="2">The sequence shown here is derived from an EMBL/GenBank/DDBJ whole genome shotgun (WGS) entry which is preliminary data.</text>
</comment>
<evidence type="ECO:0000313" key="3">
    <source>
        <dbReference type="Proteomes" id="UP000242791"/>
    </source>
</evidence>
<dbReference type="AlphaFoldDB" id="A0A1J9PXQ1"/>
<feature type="compositionally biased region" description="Low complexity" evidence="1">
    <location>
        <begin position="152"/>
        <end position="174"/>
    </location>
</feature>
<feature type="non-terminal residue" evidence="2">
    <location>
        <position position="640"/>
    </location>
</feature>
<feature type="region of interest" description="Disordered" evidence="1">
    <location>
        <begin position="512"/>
        <end position="573"/>
    </location>
</feature>
<feature type="region of interest" description="Disordered" evidence="1">
    <location>
        <begin position="58"/>
        <end position="89"/>
    </location>
</feature>
<gene>
    <name evidence="2" type="ORF">ACJ73_07976</name>
</gene>
<proteinExistence type="predicted"/>
<name>A0A1J9PXQ1_9EURO</name>
<feature type="compositionally biased region" description="Low complexity" evidence="1">
    <location>
        <begin position="183"/>
        <end position="196"/>
    </location>
</feature>
<evidence type="ECO:0000256" key="1">
    <source>
        <dbReference type="SAM" id="MobiDB-lite"/>
    </source>
</evidence>
<feature type="compositionally biased region" description="Low complexity" evidence="1">
    <location>
        <begin position="213"/>
        <end position="230"/>
    </location>
</feature>